<feature type="compositionally biased region" description="Polar residues" evidence="2">
    <location>
        <begin position="1539"/>
        <end position="1561"/>
    </location>
</feature>
<reference evidence="3" key="1">
    <citation type="journal article" date="2011" name="Genome Res.">
        <title>Deep small RNA sequencing from the nematode Ascaris reveals conservation, functional diversification, and novel developmental profiles.</title>
        <authorList>
            <person name="Wang J."/>
            <person name="Czech B."/>
            <person name="Crunk A."/>
            <person name="Wallace A."/>
            <person name="Mitreva M."/>
            <person name="Hannon G.J."/>
            <person name="Davis R.E."/>
        </authorList>
    </citation>
    <scope>NUCLEOTIDE SEQUENCE</scope>
</reference>
<feature type="coiled-coil region" evidence="1">
    <location>
        <begin position="1326"/>
        <end position="1353"/>
    </location>
</feature>
<organism evidence="3">
    <name type="scientific">Ascaris suum</name>
    <name type="common">Pig roundworm</name>
    <name type="synonym">Ascaris lumbricoides</name>
    <dbReference type="NCBI Taxonomy" id="6253"/>
    <lineage>
        <taxon>Eukaryota</taxon>
        <taxon>Metazoa</taxon>
        <taxon>Ecdysozoa</taxon>
        <taxon>Nematoda</taxon>
        <taxon>Chromadorea</taxon>
        <taxon>Rhabditida</taxon>
        <taxon>Spirurina</taxon>
        <taxon>Ascaridomorpha</taxon>
        <taxon>Ascaridoidea</taxon>
        <taxon>Ascarididae</taxon>
        <taxon>Ascaris</taxon>
    </lineage>
</organism>
<evidence type="ECO:0000256" key="1">
    <source>
        <dbReference type="SAM" id="Coils"/>
    </source>
</evidence>
<feature type="compositionally biased region" description="Polar residues" evidence="2">
    <location>
        <begin position="1405"/>
        <end position="1418"/>
    </location>
</feature>
<feature type="compositionally biased region" description="Low complexity" evidence="2">
    <location>
        <begin position="75"/>
        <end position="90"/>
    </location>
</feature>
<feature type="coiled-coil region" evidence="1">
    <location>
        <begin position="184"/>
        <end position="421"/>
    </location>
</feature>
<evidence type="ECO:0000313" key="3">
    <source>
        <dbReference type="EMBL" id="ADY40037.1"/>
    </source>
</evidence>
<feature type="coiled-coil region" evidence="1">
    <location>
        <begin position="1132"/>
        <end position="1215"/>
    </location>
</feature>
<protein>
    <recommendedName>
        <fullName evidence="4">Protein SOGA2</fullName>
    </recommendedName>
</protein>
<feature type="region of interest" description="Disordered" evidence="2">
    <location>
        <begin position="1706"/>
        <end position="1804"/>
    </location>
</feature>
<dbReference type="EMBL" id="JI164108">
    <property type="protein sequence ID" value="ADY40037.1"/>
    <property type="molecule type" value="mRNA"/>
</dbReference>
<feature type="coiled-coil region" evidence="1">
    <location>
        <begin position="462"/>
        <end position="727"/>
    </location>
</feature>
<feature type="region of interest" description="Disordered" evidence="2">
    <location>
        <begin position="74"/>
        <end position="158"/>
    </location>
</feature>
<dbReference type="PANTHER" id="PTHR15742:SF5">
    <property type="entry name" value="GIRDIN"/>
    <property type="match status" value="1"/>
</dbReference>
<feature type="coiled-coil region" evidence="1">
    <location>
        <begin position="1050"/>
        <end position="1098"/>
    </location>
</feature>
<feature type="compositionally biased region" description="Polar residues" evidence="2">
    <location>
        <begin position="1720"/>
        <end position="1751"/>
    </location>
</feature>
<dbReference type="InterPro" id="IPR049885">
    <property type="entry name" value="MTCL1-3"/>
</dbReference>
<feature type="compositionally biased region" description="Low complexity" evidence="2">
    <location>
        <begin position="1752"/>
        <end position="1775"/>
    </location>
</feature>
<feature type="region of interest" description="Disordered" evidence="2">
    <location>
        <begin position="1403"/>
        <end position="1444"/>
    </location>
</feature>
<accession>F1KQ83</accession>
<name>F1KQ83_ASCSU</name>
<feature type="coiled-coil region" evidence="1">
    <location>
        <begin position="1273"/>
        <end position="1300"/>
    </location>
</feature>
<evidence type="ECO:0000256" key="2">
    <source>
        <dbReference type="SAM" id="MobiDB-lite"/>
    </source>
</evidence>
<feature type="compositionally biased region" description="Gly residues" evidence="2">
    <location>
        <begin position="1426"/>
        <end position="1436"/>
    </location>
</feature>
<sequence>MSMLSALINVVVRSMLRCLDLASSIMKIKTAPKRIKTEVMSEASCSGFEPQAYLRDRCKKCFRLKSKHDELECKATAAPASPTSSVSTNSARDRNREKRRSWRDKMSAGQDNSGPEHINEGNNDDDTTSCTSFKSANSKGLSSAKSVESITSNQDSRSMVTAISESIADEERAITPTEADSTDTSIMTSEIARLKEEVAKLKQERENWTQRREKTANEGEESLIELLEERLTEAENCIQDYRDENTVLKCELRELQEGSEVSKIAEKLKATESLCEELMEENEALKADVKDLQQEIEEMQDQYREEEIEEFRELQRELEQNAKNCRILQFKLRKSERVRDQLETEKQHLEAKVRDLLQASAGKQSPTPGGSCKQTDPVRIKELESELRIAKEVSVRLHNELEAAEEKRYKLEDEVFYLKEKCRELQTQTKWREARNKAEQQAKRIGSDLPISLNDADIGKEMRDILEREADLRDQLKFAEEDLKRTQLRLQDAENENEELVRKLTRMTSAKRPPMVRSVSEGHAQIQLELAEHEVEHLSTKVDRLEKKNVHLAKKILEMEMDSKKFFREGPEGAGGNKFTRFDVSAEMQRDAGDMIAKITELERKNMELSLQLKRQSEALSPLNDETAQTELRIEKERVKIMENELLELKKLMLQSDNQKLVALASRVETLNSQLALANERYDSFHRSIAVEAIDEVAYLDALKKKCEELERELSEERAKATLIEVQGGTATTDEIEQCCEVLASVETQTNRICKQIEKIDNAQKDERRRSLSKDNSATIIAELANVISELNNVHQLLEAHKLNNPNFIRKSPVKEALKIDAKPCQRCKENEAFIDSQRDEIIFYKKKNKDLTNQVLQTEDRWTVEIEKQRQSFELEIRHLNSKLVNAEKCVEEQNQLIESKAIALNEKTRMIQERDEKCERLKVELQKLKKEIQEIEADHKSAREYEIKYKKLESLYDKEREKFSQERAKSKAELTALKKRTEDTIVDLEKLRNLHQKKEKMWNEEKERLEAENVALREQSKAGGDSGGRDEPIYATIPVRTSPELKKRDNSKSDVDDLREEIALLEKTNSEQAMEIGKLKLQNEELQSELSKTQQNWTRDKDNLQHKVRTDEKIRNVEFDALQQKFASRMKIMEDTNKSLHSQLVQARRERDYNREALCTFERKVAEEQQRMEKETKRQSDLSQKCADMTKQIAMLEAEVNRLSTELKLTKDAHNADKALWEIERSHFTSNKEGDASESCSPAVAQAGSEQFTESALKAAETVQKQYAEYQKFYTKEVERLNNRIKELTSESLTKQHESQRATKELREQIKVLEISQRNLMQARDMQTGAKEALEAEIEKLQETVHHSEVQRLTRKYKLCSIIDQLQTVIEPSYKAARHELDAPDMLRHILAQMRAIRDEDVASTQSSSEACTSQASTSNNPGGRSGPNGGDSGGTPRTDGVVNTSVAVKTYNYNSLPTGSRKWGSQKATITTTASGIENSSTWEFRRREASARAQSPVKKIAAYPDPPPNFMLNKEMSVEYDKEGRLHYIPKSLSRSASYDRQGEGSTAVTSGEGSSLTDDDDGMLKPLHSRTNSTGTNILYKIRREELARGGQPSVRLMAKAFDSIEATVPKPQSGSKRSLFGIRKSRSVETTETGRSISSAAKSVLTPAAPSAMAVTVLGRNTSLSQIEELMGSQSPYGATLPRGGRNPFKNMGTKLVERVRRSLSRSSTGRSSAAPTDSETGSVKGGSRQTLNGESVAEASSSNGATQAATTSTKVTSAVAPTPVAATKRTMKKKVKKAVTTNLAGIGAKSSTTKSKA</sequence>
<feature type="coiled-coil region" evidence="1">
    <location>
        <begin position="906"/>
        <end position="1021"/>
    </location>
</feature>
<evidence type="ECO:0008006" key="4">
    <source>
        <dbReference type="Google" id="ProtNLM"/>
    </source>
</evidence>
<feature type="region of interest" description="Disordered" evidence="2">
    <location>
        <begin position="1539"/>
        <end position="1575"/>
    </location>
</feature>
<dbReference type="PANTHER" id="PTHR15742">
    <property type="entry name" value="GIRDIN"/>
    <property type="match status" value="1"/>
</dbReference>
<keyword evidence="1" id="KW-0175">Coiled coil</keyword>
<proteinExistence type="evidence at transcript level"/>
<feature type="compositionally biased region" description="Polar residues" evidence="2">
    <location>
        <begin position="128"/>
        <end position="158"/>
    </location>
</feature>